<comment type="caution">
    <text evidence="7">The sequence shown here is derived from an EMBL/GenBank/DDBJ whole genome shotgun (WGS) entry which is preliminary data.</text>
</comment>
<dbReference type="SUPFAM" id="SSF51735">
    <property type="entry name" value="NAD(P)-binding Rossmann-fold domains"/>
    <property type="match status" value="1"/>
</dbReference>
<evidence type="ECO:0000256" key="1">
    <source>
        <dbReference type="ARBA" id="ARBA00005928"/>
    </source>
</evidence>
<evidence type="ECO:0000259" key="6">
    <source>
        <dbReference type="Pfam" id="PF07993"/>
    </source>
</evidence>
<keyword evidence="3 4" id="KW-0443">Lipid metabolism</keyword>
<keyword evidence="8" id="KW-1185">Reference proteome</keyword>
<dbReference type="GO" id="GO:0035336">
    <property type="term" value="P:long-chain fatty-acyl-CoA metabolic process"/>
    <property type="evidence" value="ECO:0007669"/>
    <property type="project" value="TreeGrafter"/>
</dbReference>
<gene>
    <name evidence="7" type="ORF">G2W53_010787</name>
</gene>
<dbReference type="OrthoDB" id="1725519at2759"/>
<dbReference type="InterPro" id="IPR026055">
    <property type="entry name" value="FAR"/>
</dbReference>
<dbReference type="GO" id="GO:0080019">
    <property type="term" value="F:alcohol-forming very long-chain fatty acyl-CoA reductase activity"/>
    <property type="evidence" value="ECO:0007669"/>
    <property type="project" value="InterPro"/>
</dbReference>
<proteinExistence type="inferred from homology"/>
<dbReference type="AlphaFoldDB" id="A0A834X0A4"/>
<feature type="domain" description="Thioester reductase (TE)" evidence="6">
    <location>
        <begin position="13"/>
        <end position="221"/>
    </location>
</feature>
<evidence type="ECO:0000313" key="7">
    <source>
        <dbReference type="EMBL" id="KAF7835928.1"/>
    </source>
</evidence>
<keyword evidence="4" id="KW-0560">Oxidoreductase</keyword>
<evidence type="ECO:0000256" key="2">
    <source>
        <dbReference type="ARBA" id="ARBA00022516"/>
    </source>
</evidence>
<comment type="catalytic activity">
    <reaction evidence="4">
        <text>a long-chain fatty acyl-CoA + 2 NADPH + 2 H(+) = a long-chain primary fatty alcohol + 2 NADP(+) + CoA</text>
        <dbReference type="Rhea" id="RHEA:52716"/>
        <dbReference type="ChEBI" id="CHEBI:15378"/>
        <dbReference type="ChEBI" id="CHEBI:57287"/>
        <dbReference type="ChEBI" id="CHEBI:57783"/>
        <dbReference type="ChEBI" id="CHEBI:58349"/>
        <dbReference type="ChEBI" id="CHEBI:77396"/>
        <dbReference type="ChEBI" id="CHEBI:83139"/>
        <dbReference type="EC" id="1.2.1.84"/>
    </reaction>
</comment>
<name>A0A834X0A4_9FABA</name>
<accession>A0A834X0A4</accession>
<dbReference type="Proteomes" id="UP000634136">
    <property type="component" value="Unassembled WGS sequence"/>
</dbReference>
<keyword evidence="4" id="KW-0521">NADP</keyword>
<evidence type="ECO:0000256" key="3">
    <source>
        <dbReference type="ARBA" id="ARBA00023098"/>
    </source>
</evidence>
<dbReference type="PANTHER" id="PTHR11011">
    <property type="entry name" value="MALE STERILITY PROTEIN 2-RELATED"/>
    <property type="match status" value="1"/>
</dbReference>
<comment type="function">
    <text evidence="4">Catalyzes the reduction of fatty acyl-CoA to fatty alcohols.</text>
</comment>
<evidence type="ECO:0000313" key="8">
    <source>
        <dbReference type="Proteomes" id="UP000634136"/>
    </source>
</evidence>
<feature type="domain" description="Fatty acyl-CoA reductase C-terminal" evidence="5">
    <location>
        <begin position="322"/>
        <end position="396"/>
    </location>
</feature>
<sequence length="396" mass="44950">MKKVKEVHGEKYEEFMMKKLVAIPGNICESDLGIDPLTANHIANNVHVIVNSAATTNFDERYDVALSVNTKGPSHLLTYVNDGRVGKIEETALVPMLDIENEMKLVSSLMEHSVQENQHSNQNMKQLGLQRAKIHGWKSCYTFSKAMGEMKISSTIGDIPIVILRPSVIESTYKEPFPGWIEENRMLDPFLTLFGKGQLLGLFVDPQVIADVVPVDMVVNAAIAAMAKHGISGIPNINVYQIGSSMVNPVTIGNIVDYTNEYFKSNPLLDSKGDEISISKTKYFSSIGDFSHYITTEITRESGLMEALINNVKTSLYTKLDRQCKKRVQFFIQMAKTYETFGFFRGRFEIGNAQKLREEMSKEERKKFEFEVEDINWKEYFCRIHIPGLRKHVLKE</sequence>
<dbReference type="Pfam" id="PF07993">
    <property type="entry name" value="NAD_binding_4"/>
    <property type="match status" value="1"/>
</dbReference>
<evidence type="ECO:0000256" key="4">
    <source>
        <dbReference type="RuleBase" id="RU363097"/>
    </source>
</evidence>
<dbReference type="EC" id="1.2.1.84" evidence="4"/>
<protein>
    <recommendedName>
        <fullName evidence="4">Fatty acyl-CoA reductase</fullName>
        <ecNumber evidence="4">1.2.1.84</ecNumber>
    </recommendedName>
</protein>
<comment type="similarity">
    <text evidence="1 4">Belongs to the fatty acyl-CoA reductase family.</text>
</comment>
<dbReference type="EMBL" id="JAAIUW010000004">
    <property type="protein sequence ID" value="KAF7835928.1"/>
    <property type="molecule type" value="Genomic_DNA"/>
</dbReference>
<organism evidence="7 8">
    <name type="scientific">Senna tora</name>
    <dbReference type="NCBI Taxonomy" id="362788"/>
    <lineage>
        <taxon>Eukaryota</taxon>
        <taxon>Viridiplantae</taxon>
        <taxon>Streptophyta</taxon>
        <taxon>Embryophyta</taxon>
        <taxon>Tracheophyta</taxon>
        <taxon>Spermatophyta</taxon>
        <taxon>Magnoliopsida</taxon>
        <taxon>eudicotyledons</taxon>
        <taxon>Gunneridae</taxon>
        <taxon>Pentapetalae</taxon>
        <taxon>rosids</taxon>
        <taxon>fabids</taxon>
        <taxon>Fabales</taxon>
        <taxon>Fabaceae</taxon>
        <taxon>Caesalpinioideae</taxon>
        <taxon>Cassia clade</taxon>
        <taxon>Senna</taxon>
    </lineage>
</organism>
<dbReference type="Pfam" id="PF03015">
    <property type="entry name" value="Sterile"/>
    <property type="match status" value="1"/>
</dbReference>
<dbReference type="PANTHER" id="PTHR11011:SF45">
    <property type="entry name" value="FATTY ACYL-COA REDUCTASE CG8306-RELATED"/>
    <property type="match status" value="1"/>
</dbReference>
<evidence type="ECO:0000259" key="5">
    <source>
        <dbReference type="Pfam" id="PF03015"/>
    </source>
</evidence>
<dbReference type="CDD" id="cd09071">
    <property type="entry name" value="FAR_C"/>
    <property type="match status" value="1"/>
</dbReference>
<dbReference type="Gene3D" id="3.40.50.720">
    <property type="entry name" value="NAD(P)-binding Rossmann-like Domain"/>
    <property type="match status" value="1"/>
</dbReference>
<dbReference type="GO" id="GO:0010345">
    <property type="term" value="P:suberin biosynthetic process"/>
    <property type="evidence" value="ECO:0007669"/>
    <property type="project" value="TreeGrafter"/>
</dbReference>
<dbReference type="InterPro" id="IPR036291">
    <property type="entry name" value="NAD(P)-bd_dom_sf"/>
</dbReference>
<reference evidence="7" key="1">
    <citation type="submission" date="2020-09" db="EMBL/GenBank/DDBJ databases">
        <title>Genome-Enabled Discovery of Anthraquinone Biosynthesis in Senna tora.</title>
        <authorList>
            <person name="Kang S.-H."/>
            <person name="Pandey R.P."/>
            <person name="Lee C.-M."/>
            <person name="Sim J.-S."/>
            <person name="Jeong J.-T."/>
            <person name="Choi B.-S."/>
            <person name="Jung M."/>
            <person name="Ginzburg D."/>
            <person name="Zhao K."/>
            <person name="Won S.Y."/>
            <person name="Oh T.-J."/>
            <person name="Yu Y."/>
            <person name="Kim N.-H."/>
            <person name="Lee O.R."/>
            <person name="Lee T.-H."/>
            <person name="Bashyal P."/>
            <person name="Kim T.-S."/>
            <person name="Lee W.-H."/>
            <person name="Kawkins C."/>
            <person name="Kim C.-K."/>
            <person name="Kim J.S."/>
            <person name="Ahn B.O."/>
            <person name="Rhee S.Y."/>
            <person name="Sohng J.K."/>
        </authorList>
    </citation>
    <scope>NUCLEOTIDE SEQUENCE</scope>
    <source>
        <tissue evidence="7">Leaf</tissue>
    </source>
</reference>
<dbReference type="GO" id="GO:0102965">
    <property type="term" value="F:alcohol-forming long-chain fatty acyl-CoA reductase activity"/>
    <property type="evidence" value="ECO:0007669"/>
    <property type="project" value="UniProtKB-EC"/>
</dbReference>
<dbReference type="InterPro" id="IPR033640">
    <property type="entry name" value="FAR_C"/>
</dbReference>
<dbReference type="InterPro" id="IPR013120">
    <property type="entry name" value="FAR_NAD-bd"/>
</dbReference>
<keyword evidence="2 4" id="KW-0444">Lipid biosynthesis</keyword>